<organism evidence="1 2">
    <name type="scientific">Parabacteroides johnsonii</name>
    <dbReference type="NCBI Taxonomy" id="387661"/>
    <lineage>
        <taxon>Bacteria</taxon>
        <taxon>Pseudomonadati</taxon>
        <taxon>Bacteroidota</taxon>
        <taxon>Bacteroidia</taxon>
        <taxon>Bacteroidales</taxon>
        <taxon>Tannerellaceae</taxon>
        <taxon>Parabacteroides</taxon>
    </lineage>
</organism>
<name>A0ACC6D059_9BACT</name>
<accession>A0ACC6D059</accession>
<evidence type="ECO:0000313" key="1">
    <source>
        <dbReference type="EMBL" id="MDC7156782.1"/>
    </source>
</evidence>
<dbReference type="Proteomes" id="UP001213431">
    <property type="component" value="Unassembled WGS sequence"/>
</dbReference>
<proteinExistence type="predicted"/>
<protein>
    <submittedName>
        <fullName evidence="1">Uncharacterized protein</fullName>
    </submittedName>
</protein>
<reference evidence="1" key="1">
    <citation type="submission" date="2023-01" db="EMBL/GenBank/DDBJ databases">
        <title>Exploring GABA producing Bacteroides strains toward improving mental health.</title>
        <authorList>
            <person name="Yousuf B."/>
            <person name="Bouhlel N.E."/>
            <person name="Mottawea W."/>
            <person name="Hammami R."/>
        </authorList>
    </citation>
    <scope>NUCLEOTIDE SEQUENCE</scope>
    <source>
        <strain evidence="1">UO.H1049</strain>
    </source>
</reference>
<gene>
    <name evidence="1" type="ORF">PQG99_02620</name>
</gene>
<comment type="caution">
    <text evidence="1">The sequence shown here is derived from an EMBL/GenBank/DDBJ whole genome shotgun (WGS) entry which is preliminary data.</text>
</comment>
<keyword evidence="2" id="KW-1185">Reference proteome</keyword>
<evidence type="ECO:0000313" key="2">
    <source>
        <dbReference type="Proteomes" id="UP001213431"/>
    </source>
</evidence>
<dbReference type="EMBL" id="JAQPYW010000030">
    <property type="protein sequence ID" value="MDC7156782.1"/>
    <property type="molecule type" value="Genomic_DNA"/>
</dbReference>
<sequence>MDINHQTIMGKQPEGQKSSSWLKRQQEVADMRGRYGSAEQFLKLFTPDLQIATARNEARAYLGSAPSLAVLAEGYGWQTVIVWLCIMIENLNNFTGVREKMPVARQRDLATLILAEYPSLKASEILLFFHRLKCGRYGRFYGMVDALFITSSLLQFSEQRRTDIIRYKEEQSRAEKSALPPPDTGNYITREEYLEQKRLKENKNG</sequence>